<dbReference type="PANTHER" id="PTHR43341">
    <property type="entry name" value="AMINO ACID PERMEASE"/>
    <property type="match status" value="1"/>
</dbReference>
<dbReference type="PIRSF" id="PIRSF006060">
    <property type="entry name" value="AA_transporter"/>
    <property type="match status" value="1"/>
</dbReference>
<evidence type="ECO:0000256" key="7">
    <source>
        <dbReference type="SAM" id="Phobius"/>
    </source>
</evidence>
<feature type="transmembrane region" description="Helical" evidence="7">
    <location>
        <begin position="335"/>
        <end position="354"/>
    </location>
</feature>
<dbReference type="OrthoDB" id="3900342at2759"/>
<dbReference type="GO" id="GO:0016020">
    <property type="term" value="C:membrane"/>
    <property type="evidence" value="ECO:0007669"/>
    <property type="project" value="UniProtKB-SubCell"/>
</dbReference>
<feature type="transmembrane region" description="Helical" evidence="7">
    <location>
        <begin position="380"/>
        <end position="397"/>
    </location>
</feature>
<evidence type="ECO:0000256" key="1">
    <source>
        <dbReference type="ARBA" id="ARBA00004141"/>
    </source>
</evidence>
<evidence type="ECO:0000259" key="8">
    <source>
        <dbReference type="Pfam" id="PF00324"/>
    </source>
</evidence>
<dbReference type="AlphaFoldDB" id="M7SVK6"/>
<proteinExistence type="predicted"/>
<evidence type="ECO:0000256" key="4">
    <source>
        <dbReference type="ARBA" id="ARBA00022989"/>
    </source>
</evidence>
<feature type="region of interest" description="Disordered" evidence="6">
    <location>
        <begin position="1"/>
        <end position="43"/>
    </location>
</feature>
<protein>
    <submittedName>
        <fullName evidence="9">Putative proline permease protein</fullName>
    </submittedName>
</protein>
<keyword evidence="10" id="KW-1185">Reference proteome</keyword>
<feature type="transmembrane region" description="Helical" evidence="7">
    <location>
        <begin position="240"/>
        <end position="262"/>
    </location>
</feature>
<accession>M7SVK6</accession>
<evidence type="ECO:0000313" key="10">
    <source>
        <dbReference type="Proteomes" id="UP000012174"/>
    </source>
</evidence>
<keyword evidence="2" id="KW-0813">Transport</keyword>
<evidence type="ECO:0000256" key="6">
    <source>
        <dbReference type="SAM" id="MobiDB-lite"/>
    </source>
</evidence>
<feature type="transmembrane region" description="Helical" evidence="7">
    <location>
        <begin position="455"/>
        <end position="477"/>
    </location>
</feature>
<reference evidence="10" key="1">
    <citation type="journal article" date="2013" name="Genome Announc.">
        <title>Draft genome sequence of the grapevine dieback fungus Eutypa lata UCR-EL1.</title>
        <authorList>
            <person name="Blanco-Ulate B."/>
            <person name="Rolshausen P.E."/>
            <person name="Cantu D."/>
        </authorList>
    </citation>
    <scope>NUCLEOTIDE SEQUENCE [LARGE SCALE GENOMIC DNA]</scope>
    <source>
        <strain evidence="10">UCR-EL1</strain>
    </source>
</reference>
<feature type="compositionally biased region" description="Basic and acidic residues" evidence="6">
    <location>
        <begin position="1"/>
        <end position="26"/>
    </location>
</feature>
<evidence type="ECO:0000256" key="5">
    <source>
        <dbReference type="ARBA" id="ARBA00023136"/>
    </source>
</evidence>
<evidence type="ECO:0000256" key="2">
    <source>
        <dbReference type="ARBA" id="ARBA00022448"/>
    </source>
</evidence>
<evidence type="ECO:0000256" key="3">
    <source>
        <dbReference type="ARBA" id="ARBA00022692"/>
    </source>
</evidence>
<comment type="subcellular location">
    <subcellularLocation>
        <location evidence="1">Membrane</location>
        <topology evidence="1">Multi-pass membrane protein</topology>
    </subcellularLocation>
</comment>
<name>M7SVK6_EUTLA</name>
<dbReference type="KEGG" id="ela:UCREL1_2358"/>
<dbReference type="InterPro" id="IPR050524">
    <property type="entry name" value="APC_YAT"/>
</dbReference>
<keyword evidence="5 7" id="KW-0472">Membrane</keyword>
<dbReference type="Proteomes" id="UP000012174">
    <property type="component" value="Unassembled WGS sequence"/>
</dbReference>
<dbReference type="EMBL" id="KB705830">
    <property type="protein sequence ID" value="EMR70614.1"/>
    <property type="molecule type" value="Genomic_DNA"/>
</dbReference>
<feature type="domain" description="Amino acid permease/ SLC12A" evidence="8">
    <location>
        <begin position="48"/>
        <end position="504"/>
    </location>
</feature>
<feature type="transmembrane region" description="Helical" evidence="7">
    <location>
        <begin position="122"/>
        <end position="140"/>
    </location>
</feature>
<dbReference type="Gene3D" id="1.20.1740.10">
    <property type="entry name" value="Amino acid/polyamine transporter I"/>
    <property type="match status" value="1"/>
</dbReference>
<evidence type="ECO:0000313" key="9">
    <source>
        <dbReference type="EMBL" id="EMR70614.1"/>
    </source>
</evidence>
<sequence>MSSEDKDSVVAKDEPVVRSTTTDHSDGNTTGEPAQKEPGTKRGLSSRHSQLIALGGTIGTGLFVSSGKVLAAGGPAFLVSGYIAMSAFIYLVLAAVTEMAAYLPIPGGTMNYYGGRYVSRSLGYMMGWLYFYSFAVFVPFEVTAAAMVVRYWESSSIDTAVLITILLVPIVALNLLPVKYFGESEFWLAGLKVVTLVGLLILSFILFWGGGPSRQRLGFWYWVQPGATKTMIVPGGAGRFVAFLTCLINSALAFTFSPEMIVVMAGEMQSPRRTVPRVARKFFWRLVVFYIGSALAISVICPSDAPELLNGGAGAGSSPWVIGVRNAGIHALDSVINAVIVTAAWSAGNSILYLSSRSLYSMALEGNAPRVFRRCTKQGVPVYAVGASASFSLLAYMNVNSAAADVFDWLLNLVNNGGFISWICCSIVYIRFHRAAAAQNIDVTALSTRSRLQPIGAWVTLVTFTLLCLLNGFTVFFPTEWSTAGFLSAYVGIPIFATIYLTHRMLNPKEPWVIPSHMVDMHSGLAEMEAEESQELEKPPRRSFTEWIRTYRSQTRT</sequence>
<keyword evidence="3 7" id="KW-0812">Transmembrane</keyword>
<feature type="transmembrane region" description="Helical" evidence="7">
    <location>
        <begin position="77"/>
        <end position="101"/>
    </location>
</feature>
<dbReference type="FunFam" id="1.20.1740.10:FF:000001">
    <property type="entry name" value="Amino acid permease"/>
    <property type="match status" value="1"/>
</dbReference>
<dbReference type="InterPro" id="IPR004841">
    <property type="entry name" value="AA-permease/SLC12A_dom"/>
</dbReference>
<dbReference type="HOGENOM" id="CLU_007946_12_1_1"/>
<feature type="transmembrane region" description="Helical" evidence="7">
    <location>
        <begin position="51"/>
        <end position="71"/>
    </location>
</feature>
<gene>
    <name evidence="9" type="ORF">UCREL1_2358</name>
</gene>
<keyword evidence="4 7" id="KW-1133">Transmembrane helix</keyword>
<feature type="transmembrane region" description="Helical" evidence="7">
    <location>
        <begin position="483"/>
        <end position="502"/>
    </location>
</feature>
<feature type="transmembrane region" description="Helical" evidence="7">
    <location>
        <begin position="409"/>
        <end position="430"/>
    </location>
</feature>
<feature type="transmembrane region" description="Helical" evidence="7">
    <location>
        <begin position="193"/>
        <end position="211"/>
    </location>
</feature>
<dbReference type="OMA" id="WLYVYSF"/>
<feature type="transmembrane region" description="Helical" evidence="7">
    <location>
        <begin position="160"/>
        <end position="181"/>
    </location>
</feature>
<dbReference type="PANTHER" id="PTHR43341:SF38">
    <property type="entry name" value="PROLINE TRANSPORTER (EUROFUNG)"/>
    <property type="match status" value="1"/>
</dbReference>
<dbReference type="Pfam" id="PF00324">
    <property type="entry name" value="AA_permease"/>
    <property type="match status" value="1"/>
</dbReference>
<organism evidence="9 10">
    <name type="scientific">Eutypa lata (strain UCR-EL1)</name>
    <name type="common">Grapevine dieback disease fungus</name>
    <name type="synonym">Eutypa armeniacae</name>
    <dbReference type="NCBI Taxonomy" id="1287681"/>
    <lineage>
        <taxon>Eukaryota</taxon>
        <taxon>Fungi</taxon>
        <taxon>Dikarya</taxon>
        <taxon>Ascomycota</taxon>
        <taxon>Pezizomycotina</taxon>
        <taxon>Sordariomycetes</taxon>
        <taxon>Xylariomycetidae</taxon>
        <taxon>Xylariales</taxon>
        <taxon>Diatrypaceae</taxon>
        <taxon>Eutypa</taxon>
    </lineage>
</organism>
<feature type="transmembrane region" description="Helical" evidence="7">
    <location>
        <begin position="282"/>
        <end position="300"/>
    </location>
</feature>
<dbReference type="eggNOG" id="KOG1286">
    <property type="taxonomic scope" value="Eukaryota"/>
</dbReference>
<dbReference type="GO" id="GO:0015171">
    <property type="term" value="F:amino acid transmembrane transporter activity"/>
    <property type="evidence" value="ECO:0007669"/>
    <property type="project" value="TreeGrafter"/>
</dbReference>